<evidence type="ECO:0000313" key="2">
    <source>
        <dbReference type="EMBL" id="KAH0562113.1"/>
    </source>
</evidence>
<keyword evidence="3" id="KW-1185">Reference proteome</keyword>
<reference evidence="2" key="1">
    <citation type="submission" date="2021-03" db="EMBL/GenBank/DDBJ databases">
        <title>Comparative genomics and phylogenomic investigation of the class Geoglossomycetes provide insights into ecological specialization and systematics.</title>
        <authorList>
            <person name="Melie T."/>
            <person name="Pirro S."/>
            <person name="Miller A.N."/>
            <person name="Quandt A."/>
        </authorList>
    </citation>
    <scope>NUCLEOTIDE SEQUENCE</scope>
    <source>
        <strain evidence="2">CAQ_001_2017</strain>
    </source>
</reference>
<proteinExistence type="predicted"/>
<evidence type="ECO:0000256" key="1">
    <source>
        <dbReference type="SAM" id="MobiDB-lite"/>
    </source>
</evidence>
<dbReference type="EMBL" id="JAGHQM010000411">
    <property type="protein sequence ID" value="KAH0562113.1"/>
    <property type="molecule type" value="Genomic_DNA"/>
</dbReference>
<name>A0A9P8LDK3_9PEZI</name>
<sequence>MVAQQPSPPEKKGFWHRSHGSSTPSSHRQSLNDNEPFSISRESFDSYRRSFDISARSPVVRYDVTPPRKSLDSRAMRLPRSATSERRVEREPPTPEEPFEEVGLNDEPKLKKKGLFFHFGDALNTSNPTSNSTHSGFHFSSRKRGHSGQGAELGKIEKPSGSPEIKVGE</sequence>
<feature type="compositionally biased region" description="Basic and acidic residues" evidence="1">
    <location>
        <begin position="83"/>
        <end position="93"/>
    </location>
</feature>
<comment type="caution">
    <text evidence="2">The sequence shown here is derived from an EMBL/GenBank/DDBJ whole genome shotgun (WGS) entry which is preliminary data.</text>
</comment>
<dbReference type="Proteomes" id="UP000750711">
    <property type="component" value="Unassembled WGS sequence"/>
</dbReference>
<feature type="compositionally biased region" description="Low complexity" evidence="1">
    <location>
        <begin position="124"/>
        <end position="133"/>
    </location>
</feature>
<feature type="compositionally biased region" description="Polar residues" evidence="1">
    <location>
        <begin position="20"/>
        <end position="39"/>
    </location>
</feature>
<accession>A0A9P8LDK3</accession>
<feature type="region of interest" description="Disordered" evidence="1">
    <location>
        <begin position="56"/>
        <end position="106"/>
    </location>
</feature>
<gene>
    <name evidence="2" type="ORF">GP486_003189</name>
</gene>
<feature type="region of interest" description="Disordered" evidence="1">
    <location>
        <begin position="124"/>
        <end position="169"/>
    </location>
</feature>
<dbReference type="AlphaFoldDB" id="A0A9P8LDK3"/>
<feature type="region of interest" description="Disordered" evidence="1">
    <location>
        <begin position="1"/>
        <end position="39"/>
    </location>
</feature>
<evidence type="ECO:0000313" key="3">
    <source>
        <dbReference type="Proteomes" id="UP000750711"/>
    </source>
</evidence>
<protein>
    <submittedName>
        <fullName evidence="2">Uncharacterized protein</fullName>
    </submittedName>
</protein>
<organism evidence="2 3">
    <name type="scientific">Trichoglossum hirsutum</name>
    <dbReference type="NCBI Taxonomy" id="265104"/>
    <lineage>
        <taxon>Eukaryota</taxon>
        <taxon>Fungi</taxon>
        <taxon>Dikarya</taxon>
        <taxon>Ascomycota</taxon>
        <taxon>Pezizomycotina</taxon>
        <taxon>Geoglossomycetes</taxon>
        <taxon>Geoglossales</taxon>
        <taxon>Geoglossaceae</taxon>
        <taxon>Trichoglossum</taxon>
    </lineage>
</organism>